<feature type="transmembrane region" description="Helical" evidence="5">
    <location>
        <begin position="67"/>
        <end position="85"/>
    </location>
</feature>
<evidence type="ECO:0000256" key="1">
    <source>
        <dbReference type="ARBA" id="ARBA00004141"/>
    </source>
</evidence>
<dbReference type="Pfam" id="PF00664">
    <property type="entry name" value="ABC_membrane"/>
    <property type="match status" value="1"/>
</dbReference>
<reference evidence="7" key="1">
    <citation type="submission" date="2021-02" db="EMBL/GenBank/DDBJ databases">
        <authorList>
            <person name="Nowell W R."/>
        </authorList>
    </citation>
    <scope>NUCLEOTIDE SEQUENCE</scope>
</reference>
<evidence type="ECO:0000256" key="3">
    <source>
        <dbReference type="ARBA" id="ARBA00022989"/>
    </source>
</evidence>
<sequence>VSLHQEERFIRLYKKAFDSDFRRRMLTLHYVAFANALANSLMFFIHATAFGYGITLIKSGDMQFADVFRVFTVVTFAAMSIGRSASMVPNYSKGKASASRIFDLNKRQSKIDPD</sequence>
<dbReference type="InterPro" id="IPR011527">
    <property type="entry name" value="ABC1_TM_dom"/>
</dbReference>
<protein>
    <recommendedName>
        <fullName evidence="6">ABC transmembrane type-1 domain-containing protein</fullName>
    </recommendedName>
</protein>
<dbReference type="AlphaFoldDB" id="A0A820Q8Z6"/>
<dbReference type="EMBL" id="CAJOAY010029872">
    <property type="protein sequence ID" value="CAF4415630.1"/>
    <property type="molecule type" value="Genomic_DNA"/>
</dbReference>
<feature type="domain" description="ABC transmembrane type-1" evidence="6">
    <location>
        <begin position="1"/>
        <end position="93"/>
    </location>
</feature>
<evidence type="ECO:0000313" key="8">
    <source>
        <dbReference type="Proteomes" id="UP000663881"/>
    </source>
</evidence>
<proteinExistence type="predicted"/>
<evidence type="ECO:0000259" key="6">
    <source>
        <dbReference type="PROSITE" id="PS50929"/>
    </source>
</evidence>
<comment type="subcellular location">
    <subcellularLocation>
        <location evidence="1">Membrane</location>
        <topology evidence="1">Multi-pass membrane protein</topology>
    </subcellularLocation>
</comment>
<dbReference type="PANTHER" id="PTHR24221">
    <property type="entry name" value="ATP-BINDING CASSETTE SUB-FAMILY B"/>
    <property type="match status" value="1"/>
</dbReference>
<name>A0A820Q8Z6_9BILA</name>
<keyword evidence="2 5" id="KW-0812">Transmembrane</keyword>
<keyword evidence="4 5" id="KW-0472">Membrane</keyword>
<evidence type="ECO:0000256" key="2">
    <source>
        <dbReference type="ARBA" id="ARBA00022692"/>
    </source>
</evidence>
<comment type="caution">
    <text evidence="7">The sequence shown here is derived from an EMBL/GenBank/DDBJ whole genome shotgun (WGS) entry which is preliminary data.</text>
</comment>
<dbReference type="GO" id="GO:0016324">
    <property type="term" value="C:apical plasma membrane"/>
    <property type="evidence" value="ECO:0007669"/>
    <property type="project" value="TreeGrafter"/>
</dbReference>
<dbReference type="PROSITE" id="PS50929">
    <property type="entry name" value="ABC_TM1F"/>
    <property type="match status" value="1"/>
</dbReference>
<evidence type="ECO:0000313" key="7">
    <source>
        <dbReference type="EMBL" id="CAF4415630.1"/>
    </source>
</evidence>
<organism evidence="7 8">
    <name type="scientific">Adineta steineri</name>
    <dbReference type="NCBI Taxonomy" id="433720"/>
    <lineage>
        <taxon>Eukaryota</taxon>
        <taxon>Metazoa</taxon>
        <taxon>Spiralia</taxon>
        <taxon>Gnathifera</taxon>
        <taxon>Rotifera</taxon>
        <taxon>Eurotatoria</taxon>
        <taxon>Bdelloidea</taxon>
        <taxon>Adinetida</taxon>
        <taxon>Adinetidae</taxon>
        <taxon>Adineta</taxon>
    </lineage>
</organism>
<feature type="transmembrane region" description="Helical" evidence="5">
    <location>
        <begin position="30"/>
        <end position="55"/>
    </location>
</feature>
<dbReference type="SUPFAM" id="SSF90123">
    <property type="entry name" value="ABC transporter transmembrane region"/>
    <property type="match status" value="1"/>
</dbReference>
<feature type="non-terminal residue" evidence="7">
    <location>
        <position position="114"/>
    </location>
</feature>
<gene>
    <name evidence="7" type="ORF">OKA104_LOCUS52212</name>
</gene>
<dbReference type="GO" id="GO:0005524">
    <property type="term" value="F:ATP binding"/>
    <property type="evidence" value="ECO:0007669"/>
    <property type="project" value="InterPro"/>
</dbReference>
<dbReference type="Gene3D" id="1.20.1560.10">
    <property type="entry name" value="ABC transporter type 1, transmembrane domain"/>
    <property type="match status" value="1"/>
</dbReference>
<dbReference type="InterPro" id="IPR036640">
    <property type="entry name" value="ABC1_TM_sf"/>
</dbReference>
<evidence type="ECO:0000256" key="4">
    <source>
        <dbReference type="ARBA" id="ARBA00023136"/>
    </source>
</evidence>
<keyword evidence="3 5" id="KW-1133">Transmembrane helix</keyword>
<dbReference type="PANTHER" id="PTHR24221:SF636">
    <property type="entry name" value="BILE SALT EXPORT PUMP"/>
    <property type="match status" value="1"/>
</dbReference>
<evidence type="ECO:0000256" key="5">
    <source>
        <dbReference type="SAM" id="Phobius"/>
    </source>
</evidence>
<dbReference type="InterPro" id="IPR039421">
    <property type="entry name" value="Type_1_exporter"/>
</dbReference>
<accession>A0A820Q8Z6</accession>
<feature type="non-terminal residue" evidence="7">
    <location>
        <position position="1"/>
    </location>
</feature>
<dbReference type="GO" id="GO:0140359">
    <property type="term" value="F:ABC-type transporter activity"/>
    <property type="evidence" value="ECO:0007669"/>
    <property type="project" value="InterPro"/>
</dbReference>
<dbReference type="Proteomes" id="UP000663881">
    <property type="component" value="Unassembled WGS sequence"/>
</dbReference>